<feature type="compositionally biased region" description="Low complexity" evidence="1">
    <location>
        <begin position="310"/>
        <end position="324"/>
    </location>
</feature>
<feature type="compositionally biased region" description="Polar residues" evidence="1">
    <location>
        <begin position="75"/>
        <end position="88"/>
    </location>
</feature>
<protein>
    <submittedName>
        <fullName evidence="2">Uncharacterized protein</fullName>
    </submittedName>
</protein>
<feature type="compositionally biased region" description="Basic residues" evidence="1">
    <location>
        <begin position="180"/>
        <end position="192"/>
    </location>
</feature>
<evidence type="ECO:0000313" key="3">
    <source>
        <dbReference type="Proteomes" id="UP001610563"/>
    </source>
</evidence>
<feature type="region of interest" description="Disordered" evidence="1">
    <location>
        <begin position="1"/>
        <end position="120"/>
    </location>
</feature>
<name>A0ABR4GHC8_9EURO</name>
<feature type="region of interest" description="Disordered" evidence="1">
    <location>
        <begin position="180"/>
        <end position="204"/>
    </location>
</feature>
<feature type="region of interest" description="Disordered" evidence="1">
    <location>
        <begin position="267"/>
        <end position="340"/>
    </location>
</feature>
<feature type="compositionally biased region" description="Polar residues" evidence="1">
    <location>
        <begin position="331"/>
        <end position="340"/>
    </location>
</feature>
<organism evidence="2 3">
    <name type="scientific">Aspergillus keveii</name>
    <dbReference type="NCBI Taxonomy" id="714993"/>
    <lineage>
        <taxon>Eukaryota</taxon>
        <taxon>Fungi</taxon>
        <taxon>Dikarya</taxon>
        <taxon>Ascomycota</taxon>
        <taxon>Pezizomycotina</taxon>
        <taxon>Eurotiomycetes</taxon>
        <taxon>Eurotiomycetidae</taxon>
        <taxon>Eurotiales</taxon>
        <taxon>Aspergillaceae</taxon>
        <taxon>Aspergillus</taxon>
        <taxon>Aspergillus subgen. Nidulantes</taxon>
    </lineage>
</organism>
<evidence type="ECO:0000313" key="2">
    <source>
        <dbReference type="EMBL" id="KAL2798396.1"/>
    </source>
</evidence>
<dbReference type="EMBL" id="JBFTWV010000013">
    <property type="protein sequence ID" value="KAL2798396.1"/>
    <property type="molecule type" value="Genomic_DNA"/>
</dbReference>
<feature type="compositionally biased region" description="Basic and acidic residues" evidence="1">
    <location>
        <begin position="109"/>
        <end position="119"/>
    </location>
</feature>
<feature type="compositionally biased region" description="Polar residues" evidence="1">
    <location>
        <begin position="290"/>
        <end position="309"/>
    </location>
</feature>
<accession>A0ABR4GHC8</accession>
<proteinExistence type="predicted"/>
<gene>
    <name evidence="2" type="ORF">BJX66DRAFT_45518</name>
</gene>
<reference evidence="2 3" key="1">
    <citation type="submission" date="2024-07" db="EMBL/GenBank/DDBJ databases">
        <title>Section-level genome sequencing and comparative genomics of Aspergillus sections Usti and Cavernicolus.</title>
        <authorList>
            <consortium name="Lawrence Berkeley National Laboratory"/>
            <person name="Nybo J.L."/>
            <person name="Vesth T.C."/>
            <person name="Theobald S."/>
            <person name="Frisvad J.C."/>
            <person name="Larsen T.O."/>
            <person name="Kjaerboelling I."/>
            <person name="Rothschild-Mancinelli K."/>
            <person name="Lyhne E.K."/>
            <person name="Kogle M.E."/>
            <person name="Barry K."/>
            <person name="Clum A."/>
            <person name="Na H."/>
            <person name="Ledsgaard L."/>
            <person name="Lin J."/>
            <person name="Lipzen A."/>
            <person name="Kuo A."/>
            <person name="Riley R."/>
            <person name="Mondo S."/>
            <person name="Labutti K."/>
            <person name="Haridas S."/>
            <person name="Pangalinan J."/>
            <person name="Salamov A.A."/>
            <person name="Simmons B.A."/>
            <person name="Magnuson J.K."/>
            <person name="Chen J."/>
            <person name="Drula E."/>
            <person name="Henrissat B."/>
            <person name="Wiebenga A."/>
            <person name="Lubbers R.J."/>
            <person name="Gomes A.C."/>
            <person name="Makela M.R."/>
            <person name="Stajich J."/>
            <person name="Grigoriev I.V."/>
            <person name="Mortensen U.H."/>
            <person name="De Vries R.P."/>
            <person name="Baker S.E."/>
            <person name="Andersen M.R."/>
        </authorList>
    </citation>
    <scope>NUCLEOTIDE SEQUENCE [LARGE SCALE GENOMIC DNA]</scope>
    <source>
        <strain evidence="2 3">CBS 209.92</strain>
    </source>
</reference>
<keyword evidence="3" id="KW-1185">Reference proteome</keyword>
<dbReference type="Proteomes" id="UP001610563">
    <property type="component" value="Unassembled WGS sequence"/>
</dbReference>
<feature type="compositionally biased region" description="Basic and acidic residues" evidence="1">
    <location>
        <begin position="12"/>
        <end position="30"/>
    </location>
</feature>
<comment type="caution">
    <text evidence="2">The sequence shown here is derived from an EMBL/GenBank/DDBJ whole genome shotgun (WGS) entry which is preliminary data.</text>
</comment>
<evidence type="ECO:0000256" key="1">
    <source>
        <dbReference type="SAM" id="MobiDB-lite"/>
    </source>
</evidence>
<sequence>MAFRGFGKTSRPRRDERAKTNDKNRNDETSQSKSAGSACKERPCVLEQAFGPLENERAGQQQNSHHTSDQKLLSALNSLSRPSDSSEVLPTGRNHARKRSCSLPADLGSKTEEKHKTRSEAVTLLRARTLSRLSDSDRPSQDLIRGLLKSNLASASVEAQADTMVRGEASIMDFVTQKKPKKKSKVKKKKKGAAASSDVATCSESEALKKDAAALPSAQPSTANESVKAPKTLEVAQTQTEDLIIFTPPPSQPNPRCSPILMKEKLPSAKEGQEKQGSVTSESPDLRASTPRSTDTASSLATSWTTNPCASFSSQTTAASAPSTGHRNKQRNAVASRSVATTKSSSTLLAQSINTHAHPSPSSFTITKDIQTSRGHRITTQKPEGFFWQLDSHGFPCAKSDCDSRCNLWDGATVICPRCGPFSETRYCSREHLLKDIKVHWARCGQNVFQHPCRESTIPKDVREGPPLTPCLHPYDTPERHRQAVYLNMRSSAGDYFIFSHWVDMVEAEYPDDHLNLRCSNRILCAVKFTDSRAKDRLRRVLAACLFVTLESHALTDYLFRLIRDNLRTTTLPPTTSLLTLESSLTYQLLQETGVTISPGITGERHACETDWTGTNRRNCPDPVCRAEYRRLLGSLGGHGHEALVEHLEASYWILRAARTTHPDVKDAGERMKGVGFEDVAEEDRRVFCRGDGWDGAGAGEMEVEGINA</sequence>